<evidence type="ECO:0000313" key="1">
    <source>
        <dbReference type="EMBL" id="KAK8198482.1"/>
    </source>
</evidence>
<evidence type="ECO:0000313" key="2">
    <source>
        <dbReference type="Proteomes" id="UP001320706"/>
    </source>
</evidence>
<sequence length="1131" mass="126988">MRSYVPKSNKLTTDQQPDNMANGHSNGVPEPLGPSKLDEVAGRISGSLKQMGALLRAFKAPLPTETGDGSELPPQPDDDPVKKFEEILSDLKKIGFANLENLVEVKKSLLERKPLNDREYRMEKLIQAAAVLPPDELGTGVTDDFLTNLWNDLQHPPQVMLGKKYEYRTADGSYNNFLNPKLGAAHMEYARTVKPTTSQPGSLPDAGVLFDTLMAREKPELHPTRISSMLFYLASIIIHDLFRTSHKDFNVSETSSYLDLSPLYGSDWDEQKRMRTFKDGKIKRDCFSETRLLSFPPGVGAILIMFNRFHNSVVEQLALVNEDGRFTKPAKDASEEKWTKYDNDLFQTGRLVTCGLYINIILIDYVRTILNLNRSNSNWQLNPRADIPGGPEIGVGNQVSAEFNLVYRWHSAVSDKDDKWTQELFKEIFDGRLPSEVSQKELIITLSKLEATLGKQEPDERPFAQLERVDGKFKDNDLTKILVEGIEDCANAFGPRQVPTVMKAIEVLGIQQARSWNLATLNEFRKHFALTPHRTFDDITKNKEVADKLKHLYDHPDNVELYPGLVVEDGKDPMVPGSGLCPSYTVSRAVLSDAVALVRGDRFYTTGYTPQSLTNWGFSEANYNLDIDNGCVFYKLFLRALPNSFEANSVYVHYPLTIPSEMETVLHDLRKAEKYSFKKPEPITQPQMVFSYDAAEKILFDQDAFKVTWGDAMERFMGSDAREFCLAGDGPPNAKSRSILEKDLYLGGSSRAIPKGDEAWLLKVRKATEQIVTSLLKDKSYGVGGKTHQVDIIRDVGNYTQVHLAAQLFGLPLKTADFVHGIYTEQQLYLIMAGIFIGIFYDVDPESSFNLRQQAQAASTVLRTSLTAELEAINTAEALANYVQKHFESGNALLKDYGVHMLEKLLSSDLKVAEVVANIMGTCGGMVGAQSQLFGQIMDYFFTEGNQYWPKVVDLAKQNTPEADDTLEHYVLEACRLYGGAGVSRVATQERTIKDYDRTLTFKPGDAVVVNFKSAGRDESAFPEPDTLRLDRPVEKYIHQGHGPHQCLGLPMSRVVLTTMVKTIARLEKLQAAPAWPGPKSTVKKVVKPFYDGDTLPESWHFAVYLTENWDQYFPFPTCLKVTWEGQVPEV</sequence>
<keyword evidence="2" id="KW-1185">Reference proteome</keyword>
<proteinExistence type="predicted"/>
<name>A0ACC3S5H1_9PEZI</name>
<gene>
    <name evidence="1" type="ORF">M8818_006347</name>
</gene>
<comment type="caution">
    <text evidence="1">The sequence shown here is derived from an EMBL/GenBank/DDBJ whole genome shotgun (WGS) entry which is preliminary data.</text>
</comment>
<dbReference type="EMBL" id="JAMKPW020000040">
    <property type="protein sequence ID" value="KAK8198482.1"/>
    <property type="molecule type" value="Genomic_DNA"/>
</dbReference>
<organism evidence="1 2">
    <name type="scientific">Zalaria obscura</name>
    <dbReference type="NCBI Taxonomy" id="2024903"/>
    <lineage>
        <taxon>Eukaryota</taxon>
        <taxon>Fungi</taxon>
        <taxon>Dikarya</taxon>
        <taxon>Ascomycota</taxon>
        <taxon>Pezizomycotina</taxon>
        <taxon>Dothideomycetes</taxon>
        <taxon>Dothideomycetidae</taxon>
        <taxon>Dothideales</taxon>
        <taxon>Zalariaceae</taxon>
        <taxon>Zalaria</taxon>
    </lineage>
</organism>
<accession>A0ACC3S5H1</accession>
<reference evidence="1" key="1">
    <citation type="submission" date="2024-02" db="EMBL/GenBank/DDBJ databases">
        <title>Metagenome Assembled Genome of Zalaria obscura JY119.</title>
        <authorList>
            <person name="Vighnesh L."/>
            <person name="Jagadeeshwari U."/>
            <person name="Venkata Ramana C."/>
            <person name="Sasikala C."/>
        </authorList>
    </citation>
    <scope>NUCLEOTIDE SEQUENCE</scope>
    <source>
        <strain evidence="1">JY119</strain>
    </source>
</reference>
<dbReference type="Proteomes" id="UP001320706">
    <property type="component" value="Unassembled WGS sequence"/>
</dbReference>
<protein>
    <submittedName>
        <fullName evidence="1">Uncharacterized protein</fullName>
    </submittedName>
</protein>